<dbReference type="Proteomes" id="UP000199413">
    <property type="component" value="Unassembled WGS sequence"/>
</dbReference>
<name>A0A1C6SMT8_9ACTN</name>
<dbReference type="EMBL" id="FMHV01000002">
    <property type="protein sequence ID" value="SCL30901.1"/>
    <property type="molecule type" value="Genomic_DNA"/>
</dbReference>
<evidence type="ECO:0000313" key="2">
    <source>
        <dbReference type="Proteomes" id="UP000199413"/>
    </source>
</evidence>
<dbReference type="STRING" id="568872.GA0070624_4165"/>
<reference evidence="2" key="1">
    <citation type="submission" date="2016-06" db="EMBL/GenBank/DDBJ databases">
        <authorList>
            <person name="Varghese N."/>
            <person name="Submissions Spin"/>
        </authorList>
    </citation>
    <scope>NUCLEOTIDE SEQUENCE [LARGE SCALE GENOMIC DNA]</scope>
    <source>
        <strain evidence="2">DSM 45431</strain>
    </source>
</reference>
<dbReference type="GO" id="GO:0009306">
    <property type="term" value="P:protein secretion"/>
    <property type="evidence" value="ECO:0007669"/>
    <property type="project" value="InterPro"/>
</dbReference>
<proteinExistence type="predicted"/>
<accession>A0A1C6SMT8</accession>
<gene>
    <name evidence="1" type="ORF">GA0070624_4165</name>
</gene>
<evidence type="ECO:0000313" key="1">
    <source>
        <dbReference type="EMBL" id="SCL30901.1"/>
    </source>
</evidence>
<dbReference type="Pfam" id="PF10824">
    <property type="entry name" value="T7SS_ESX_EspC"/>
    <property type="match status" value="1"/>
</dbReference>
<protein>
    <submittedName>
        <fullName evidence="1">Excreted virulence factor EspC, type VII ESX diderm</fullName>
    </submittedName>
</protein>
<organism evidence="1 2">
    <name type="scientific">Micromonospora rhizosphaerae</name>
    <dbReference type="NCBI Taxonomy" id="568872"/>
    <lineage>
        <taxon>Bacteria</taxon>
        <taxon>Bacillati</taxon>
        <taxon>Actinomycetota</taxon>
        <taxon>Actinomycetes</taxon>
        <taxon>Micromonosporales</taxon>
        <taxon>Micromonosporaceae</taxon>
        <taxon>Micromonospora</taxon>
    </lineage>
</organism>
<dbReference type="InterPro" id="IPR022536">
    <property type="entry name" value="EspC"/>
</dbReference>
<dbReference type="AlphaFoldDB" id="A0A1C6SMT8"/>
<sequence>MPATRVTTVPAAEGIRVSPEDLVGHAGHLAGVADALTVARQAGQSVRLGADAYGQLCVLMPVLLDHVQRILVEGVDTAARSVNDTADRLRAVAGRYQATDGRAEDTLNRIRQRL</sequence>
<keyword evidence="2" id="KW-1185">Reference proteome</keyword>